<dbReference type="Proteomes" id="UP000598174">
    <property type="component" value="Unassembled WGS sequence"/>
</dbReference>
<feature type="transmembrane region" description="Helical" evidence="2">
    <location>
        <begin position="57"/>
        <end position="79"/>
    </location>
</feature>
<accession>A0A919MKB2</accession>
<dbReference type="EMBL" id="BOMM01000022">
    <property type="protein sequence ID" value="GIE11012.1"/>
    <property type="molecule type" value="Genomic_DNA"/>
</dbReference>
<sequence>MIESLFRTVSGRASQRVFGAALLALVFLGAAVAAWSSHDDGQLVGRSMRWLTGRTGFVQGLATAAVLVGVAVAGLLVLAAGPATSRLLEGDWPGWLDPLRERLVDRVKVAAERDAARAQRDVAAGRPDRTRRQLPSTPERYRPTRLGNLARAARTRPIDKYGLDPVAIWPHLFLVMPETTQKELTAATNAVERAVMAVLWSLLLILLTPWVWWLGPVGLAGAVLLTRTVVLGTAQTHAELLEASIDLHRLELYRKLCWPLPANPAAERELGEQLVSYLRYGSDSPEPAFTTGDKP</sequence>
<evidence type="ECO:0000313" key="3">
    <source>
        <dbReference type="EMBL" id="GIE11012.1"/>
    </source>
</evidence>
<keyword evidence="2" id="KW-0812">Transmembrane</keyword>
<feature type="region of interest" description="Disordered" evidence="1">
    <location>
        <begin position="118"/>
        <end position="140"/>
    </location>
</feature>
<gene>
    <name evidence="3" type="ORF">Afe05nite_28520</name>
</gene>
<evidence type="ECO:0000256" key="2">
    <source>
        <dbReference type="SAM" id="Phobius"/>
    </source>
</evidence>
<keyword evidence="4" id="KW-1185">Reference proteome</keyword>
<keyword evidence="2" id="KW-0472">Membrane</keyword>
<keyword evidence="2" id="KW-1133">Transmembrane helix</keyword>
<feature type="transmembrane region" description="Helical" evidence="2">
    <location>
        <begin position="194"/>
        <end position="215"/>
    </location>
</feature>
<name>A0A919MKB2_9ACTN</name>
<protein>
    <submittedName>
        <fullName evidence="3">Uncharacterized protein</fullName>
    </submittedName>
</protein>
<dbReference type="AlphaFoldDB" id="A0A919MKB2"/>
<organism evidence="3 4">
    <name type="scientific">Paractinoplanes ferrugineus</name>
    <dbReference type="NCBI Taxonomy" id="113564"/>
    <lineage>
        <taxon>Bacteria</taxon>
        <taxon>Bacillati</taxon>
        <taxon>Actinomycetota</taxon>
        <taxon>Actinomycetes</taxon>
        <taxon>Micromonosporales</taxon>
        <taxon>Micromonosporaceae</taxon>
        <taxon>Paractinoplanes</taxon>
    </lineage>
</organism>
<evidence type="ECO:0000256" key="1">
    <source>
        <dbReference type="SAM" id="MobiDB-lite"/>
    </source>
</evidence>
<proteinExistence type="predicted"/>
<comment type="caution">
    <text evidence="3">The sequence shown here is derived from an EMBL/GenBank/DDBJ whole genome shotgun (WGS) entry which is preliminary data.</text>
</comment>
<reference evidence="3" key="1">
    <citation type="submission" date="2021-01" db="EMBL/GenBank/DDBJ databases">
        <title>Whole genome shotgun sequence of Actinoplanes ferrugineus NBRC 15555.</title>
        <authorList>
            <person name="Komaki H."/>
            <person name="Tamura T."/>
        </authorList>
    </citation>
    <scope>NUCLEOTIDE SEQUENCE</scope>
    <source>
        <strain evidence="3">NBRC 15555</strain>
    </source>
</reference>
<evidence type="ECO:0000313" key="4">
    <source>
        <dbReference type="Proteomes" id="UP000598174"/>
    </source>
</evidence>
<dbReference type="RefSeq" id="WP_203817551.1">
    <property type="nucleotide sequence ID" value="NZ_BAAABP010000039.1"/>
</dbReference>